<comment type="caution">
    <text evidence="1">The sequence shown here is derived from an EMBL/GenBank/DDBJ whole genome shotgun (WGS) entry which is preliminary data.</text>
</comment>
<dbReference type="AlphaFoldDB" id="A0AAV4AE90"/>
<evidence type="ECO:0000313" key="2">
    <source>
        <dbReference type="Proteomes" id="UP000735302"/>
    </source>
</evidence>
<organism evidence="1 2">
    <name type="scientific">Plakobranchus ocellatus</name>
    <dbReference type="NCBI Taxonomy" id="259542"/>
    <lineage>
        <taxon>Eukaryota</taxon>
        <taxon>Metazoa</taxon>
        <taxon>Spiralia</taxon>
        <taxon>Lophotrochozoa</taxon>
        <taxon>Mollusca</taxon>
        <taxon>Gastropoda</taxon>
        <taxon>Heterobranchia</taxon>
        <taxon>Euthyneura</taxon>
        <taxon>Panpulmonata</taxon>
        <taxon>Sacoglossa</taxon>
        <taxon>Placobranchoidea</taxon>
        <taxon>Plakobranchidae</taxon>
        <taxon>Plakobranchus</taxon>
    </lineage>
</organism>
<accession>A0AAV4AE90</accession>
<protein>
    <recommendedName>
        <fullName evidence="3">RWD domain-containing protein</fullName>
    </recommendedName>
</protein>
<evidence type="ECO:0008006" key="3">
    <source>
        <dbReference type="Google" id="ProtNLM"/>
    </source>
</evidence>
<gene>
    <name evidence="1" type="ORF">PoB_003247900</name>
</gene>
<sequence length="98" mass="11266">MYRKLKFSKKKTHNIDLTSDSDDEYEDGATCSFETIQFNSVKTTDDEAYVILNVKLPHFPDKKTTLKVKIVTGSQGNALPMRLYEKMFPDGLDRLQKS</sequence>
<evidence type="ECO:0000313" key="1">
    <source>
        <dbReference type="EMBL" id="GFO05974.1"/>
    </source>
</evidence>
<keyword evidence="2" id="KW-1185">Reference proteome</keyword>
<name>A0AAV4AE90_9GAST</name>
<reference evidence="1 2" key="1">
    <citation type="journal article" date="2021" name="Elife">
        <title>Chloroplast acquisition without the gene transfer in kleptoplastic sea slugs, Plakobranchus ocellatus.</title>
        <authorList>
            <person name="Maeda T."/>
            <person name="Takahashi S."/>
            <person name="Yoshida T."/>
            <person name="Shimamura S."/>
            <person name="Takaki Y."/>
            <person name="Nagai Y."/>
            <person name="Toyoda A."/>
            <person name="Suzuki Y."/>
            <person name="Arimoto A."/>
            <person name="Ishii H."/>
            <person name="Satoh N."/>
            <person name="Nishiyama T."/>
            <person name="Hasebe M."/>
            <person name="Maruyama T."/>
            <person name="Minagawa J."/>
            <person name="Obokata J."/>
            <person name="Shigenobu S."/>
        </authorList>
    </citation>
    <scope>NUCLEOTIDE SEQUENCE [LARGE SCALE GENOMIC DNA]</scope>
</reference>
<dbReference type="Proteomes" id="UP000735302">
    <property type="component" value="Unassembled WGS sequence"/>
</dbReference>
<dbReference type="EMBL" id="BLXT01003757">
    <property type="protein sequence ID" value="GFO05974.1"/>
    <property type="molecule type" value="Genomic_DNA"/>
</dbReference>
<proteinExistence type="predicted"/>